<feature type="region of interest" description="Disordered" evidence="1">
    <location>
        <begin position="91"/>
        <end position="110"/>
    </location>
</feature>
<evidence type="ECO:0000313" key="3">
    <source>
        <dbReference type="Proteomes" id="UP001497482"/>
    </source>
</evidence>
<organism evidence="2 3">
    <name type="scientific">Knipowitschia caucasica</name>
    <name type="common">Caucasian dwarf goby</name>
    <name type="synonym">Pomatoschistus caucasicus</name>
    <dbReference type="NCBI Taxonomy" id="637954"/>
    <lineage>
        <taxon>Eukaryota</taxon>
        <taxon>Metazoa</taxon>
        <taxon>Chordata</taxon>
        <taxon>Craniata</taxon>
        <taxon>Vertebrata</taxon>
        <taxon>Euteleostomi</taxon>
        <taxon>Actinopterygii</taxon>
        <taxon>Neopterygii</taxon>
        <taxon>Teleostei</taxon>
        <taxon>Neoteleostei</taxon>
        <taxon>Acanthomorphata</taxon>
        <taxon>Gobiaria</taxon>
        <taxon>Gobiiformes</taxon>
        <taxon>Gobioidei</taxon>
        <taxon>Gobiidae</taxon>
        <taxon>Gobiinae</taxon>
        <taxon>Knipowitschia</taxon>
    </lineage>
</organism>
<sequence length="110" mass="12175">MVRASGGALRREEGWRTTEGHVWYELCKQLLKYVSRGCVCASAPEAPGDCLMEQMVAAGREEEQACCYRGRMACSGRGLLHLGPCHPLPHTPLPNTQRAAMPHKQKDARL</sequence>
<evidence type="ECO:0000256" key="1">
    <source>
        <dbReference type="SAM" id="MobiDB-lite"/>
    </source>
</evidence>
<keyword evidence="3" id="KW-1185">Reference proteome</keyword>
<dbReference type="EMBL" id="OZ035835">
    <property type="protein sequence ID" value="CAL1577847.1"/>
    <property type="molecule type" value="Genomic_DNA"/>
</dbReference>
<protein>
    <submittedName>
        <fullName evidence="2">Uncharacterized protein</fullName>
    </submittedName>
</protein>
<reference evidence="2 3" key="1">
    <citation type="submission" date="2024-04" db="EMBL/GenBank/DDBJ databases">
        <authorList>
            <person name="Waldvogel A.-M."/>
            <person name="Schoenle A."/>
        </authorList>
    </citation>
    <scope>NUCLEOTIDE SEQUENCE [LARGE SCALE GENOMIC DNA]</scope>
</reference>
<evidence type="ECO:0000313" key="2">
    <source>
        <dbReference type="EMBL" id="CAL1577847.1"/>
    </source>
</evidence>
<accession>A0AAV2JJY7</accession>
<dbReference type="Proteomes" id="UP001497482">
    <property type="component" value="Chromosome 13"/>
</dbReference>
<proteinExistence type="predicted"/>
<dbReference type="AlphaFoldDB" id="A0AAV2JJY7"/>
<gene>
    <name evidence="2" type="ORF">KC01_LOCUS9128</name>
</gene>
<name>A0AAV2JJY7_KNICA</name>